<evidence type="ECO:0000313" key="3">
    <source>
        <dbReference type="Proteomes" id="UP000634136"/>
    </source>
</evidence>
<gene>
    <name evidence="2" type="ORF">G2W53_042741</name>
</gene>
<protein>
    <submittedName>
        <fullName evidence="2">Uncharacterized protein</fullName>
    </submittedName>
</protein>
<organism evidence="2 3">
    <name type="scientific">Senna tora</name>
    <dbReference type="NCBI Taxonomy" id="362788"/>
    <lineage>
        <taxon>Eukaryota</taxon>
        <taxon>Viridiplantae</taxon>
        <taxon>Streptophyta</taxon>
        <taxon>Embryophyta</taxon>
        <taxon>Tracheophyta</taxon>
        <taxon>Spermatophyta</taxon>
        <taxon>Magnoliopsida</taxon>
        <taxon>eudicotyledons</taxon>
        <taxon>Gunneridae</taxon>
        <taxon>Pentapetalae</taxon>
        <taxon>rosids</taxon>
        <taxon>fabids</taxon>
        <taxon>Fabales</taxon>
        <taxon>Fabaceae</taxon>
        <taxon>Caesalpinioideae</taxon>
        <taxon>Cassia clade</taxon>
        <taxon>Senna</taxon>
    </lineage>
</organism>
<evidence type="ECO:0000256" key="1">
    <source>
        <dbReference type="SAM" id="MobiDB-lite"/>
    </source>
</evidence>
<reference evidence="2" key="1">
    <citation type="submission" date="2020-09" db="EMBL/GenBank/DDBJ databases">
        <title>Genome-Enabled Discovery of Anthraquinone Biosynthesis in Senna tora.</title>
        <authorList>
            <person name="Kang S.-H."/>
            <person name="Pandey R.P."/>
            <person name="Lee C.-M."/>
            <person name="Sim J.-S."/>
            <person name="Jeong J.-T."/>
            <person name="Choi B.-S."/>
            <person name="Jung M."/>
            <person name="Ginzburg D."/>
            <person name="Zhao K."/>
            <person name="Won S.Y."/>
            <person name="Oh T.-J."/>
            <person name="Yu Y."/>
            <person name="Kim N.-H."/>
            <person name="Lee O.R."/>
            <person name="Lee T.-H."/>
            <person name="Bashyal P."/>
            <person name="Kim T.-S."/>
            <person name="Lee W.-H."/>
            <person name="Kawkins C."/>
            <person name="Kim C.-K."/>
            <person name="Kim J.S."/>
            <person name="Ahn B.O."/>
            <person name="Rhee S.Y."/>
            <person name="Sohng J.K."/>
        </authorList>
    </citation>
    <scope>NUCLEOTIDE SEQUENCE</scope>
    <source>
        <tissue evidence="2">Leaf</tissue>
    </source>
</reference>
<dbReference type="EMBL" id="JAAIUW010000013">
    <property type="protein sequence ID" value="KAF7803630.1"/>
    <property type="molecule type" value="Genomic_DNA"/>
</dbReference>
<sequence length="22" mass="2382">MDDPYSLVTPDPMVGDSIDEQG</sequence>
<comment type="caution">
    <text evidence="2">The sequence shown here is derived from an EMBL/GenBank/DDBJ whole genome shotgun (WGS) entry which is preliminary data.</text>
</comment>
<proteinExistence type="predicted"/>
<keyword evidence="3" id="KW-1185">Reference proteome</keyword>
<name>A0A834W044_9FABA</name>
<feature type="region of interest" description="Disordered" evidence="1">
    <location>
        <begin position="1"/>
        <end position="22"/>
    </location>
</feature>
<accession>A0A834W044</accession>
<dbReference type="AlphaFoldDB" id="A0A834W044"/>
<dbReference type="Proteomes" id="UP000634136">
    <property type="component" value="Unassembled WGS sequence"/>
</dbReference>
<evidence type="ECO:0000313" key="2">
    <source>
        <dbReference type="EMBL" id="KAF7803630.1"/>
    </source>
</evidence>